<dbReference type="Proteomes" id="UP001162162">
    <property type="component" value="Unassembled WGS sequence"/>
</dbReference>
<accession>A0AAV8YVS9</accession>
<evidence type="ECO:0000313" key="2">
    <source>
        <dbReference type="EMBL" id="KAJ8955751.1"/>
    </source>
</evidence>
<feature type="region of interest" description="Disordered" evidence="1">
    <location>
        <begin position="1"/>
        <end position="20"/>
    </location>
</feature>
<reference evidence="2" key="1">
    <citation type="journal article" date="2023" name="Insect Mol. Biol.">
        <title>Genome sequencing provides insights into the evolution of gene families encoding plant cell wall-degrading enzymes in longhorned beetles.</title>
        <authorList>
            <person name="Shin N.R."/>
            <person name="Okamura Y."/>
            <person name="Kirsch R."/>
            <person name="Pauchet Y."/>
        </authorList>
    </citation>
    <scope>NUCLEOTIDE SEQUENCE</scope>
    <source>
        <strain evidence="2">AMC_N1</strain>
    </source>
</reference>
<comment type="caution">
    <text evidence="2">The sequence shown here is derived from an EMBL/GenBank/DDBJ whole genome shotgun (WGS) entry which is preliminary data.</text>
</comment>
<feature type="non-terminal residue" evidence="2">
    <location>
        <position position="1"/>
    </location>
</feature>
<sequence length="152" mass="17110">VPASETYDPPGNTKYPFGDEQQNVNSLEQDINNVHCVDQKDLKELQGKCPLQEATAEELDPYVACPGFDTIPPPHEIIFSTNEQQAPEVQCKKCDLRLTPDRTAVVVQCSHCFDIPSPDRKANRTEKDILYKAYFIQISNYTSVDVTGTENF</sequence>
<evidence type="ECO:0000256" key="1">
    <source>
        <dbReference type="SAM" id="MobiDB-lite"/>
    </source>
</evidence>
<evidence type="ECO:0008006" key="4">
    <source>
        <dbReference type="Google" id="ProtNLM"/>
    </source>
</evidence>
<name>A0AAV8YVS9_9CUCU</name>
<gene>
    <name evidence="2" type="ORF">NQ318_008624</name>
</gene>
<dbReference type="EMBL" id="JAPWTK010000036">
    <property type="protein sequence ID" value="KAJ8955751.1"/>
    <property type="molecule type" value="Genomic_DNA"/>
</dbReference>
<protein>
    <recommendedName>
        <fullName evidence="4">Phosphatidylinositol-4,5-bisphosphate 4-phosphatase</fullName>
    </recommendedName>
</protein>
<proteinExistence type="predicted"/>
<organism evidence="2 3">
    <name type="scientific">Aromia moschata</name>
    <dbReference type="NCBI Taxonomy" id="1265417"/>
    <lineage>
        <taxon>Eukaryota</taxon>
        <taxon>Metazoa</taxon>
        <taxon>Ecdysozoa</taxon>
        <taxon>Arthropoda</taxon>
        <taxon>Hexapoda</taxon>
        <taxon>Insecta</taxon>
        <taxon>Pterygota</taxon>
        <taxon>Neoptera</taxon>
        <taxon>Endopterygota</taxon>
        <taxon>Coleoptera</taxon>
        <taxon>Polyphaga</taxon>
        <taxon>Cucujiformia</taxon>
        <taxon>Chrysomeloidea</taxon>
        <taxon>Cerambycidae</taxon>
        <taxon>Cerambycinae</taxon>
        <taxon>Callichromatini</taxon>
        <taxon>Aromia</taxon>
    </lineage>
</organism>
<keyword evidence="3" id="KW-1185">Reference proteome</keyword>
<dbReference type="AlphaFoldDB" id="A0AAV8YVS9"/>
<evidence type="ECO:0000313" key="3">
    <source>
        <dbReference type="Proteomes" id="UP001162162"/>
    </source>
</evidence>